<evidence type="ECO:0000313" key="2">
    <source>
        <dbReference type="EMBL" id="OAQ20812.1"/>
    </source>
</evidence>
<name>A0A179D5U2_9BACT</name>
<dbReference type="EMBL" id="LWLG01000006">
    <property type="protein sequence ID" value="OAQ20812.1"/>
    <property type="molecule type" value="Genomic_DNA"/>
</dbReference>
<dbReference type="STRING" id="999894.TDIS_1101"/>
<comment type="caution">
    <text evidence="2">The sequence shown here is derived from an EMBL/GenBank/DDBJ whole genome shotgun (WGS) entry which is preliminary data.</text>
</comment>
<organism evidence="2 3">
    <name type="scientific">Thermosulfurimonas dismutans</name>
    <dbReference type="NCBI Taxonomy" id="999894"/>
    <lineage>
        <taxon>Bacteria</taxon>
        <taxon>Pseudomonadati</taxon>
        <taxon>Thermodesulfobacteriota</taxon>
        <taxon>Thermodesulfobacteria</taxon>
        <taxon>Thermodesulfobacteriales</taxon>
        <taxon>Thermodesulfobacteriaceae</taxon>
        <taxon>Thermosulfurimonas</taxon>
    </lineage>
</organism>
<protein>
    <submittedName>
        <fullName evidence="2">Uncharacterized protein</fullName>
    </submittedName>
</protein>
<feature type="region of interest" description="Disordered" evidence="1">
    <location>
        <begin position="38"/>
        <end position="60"/>
    </location>
</feature>
<keyword evidence="3" id="KW-1185">Reference proteome</keyword>
<accession>A0A179D5U2</accession>
<evidence type="ECO:0000256" key="1">
    <source>
        <dbReference type="SAM" id="MobiDB-lite"/>
    </source>
</evidence>
<gene>
    <name evidence="2" type="ORF">TDIS_1101</name>
</gene>
<sequence length="60" mass="6695">MVVTNLFLNFGFSLSIFSGWVFSSNFTIEILRRFEKGLDQGSPKGLESGSKEDDVPNSFT</sequence>
<proteinExistence type="predicted"/>
<dbReference type="Proteomes" id="UP000078390">
    <property type="component" value="Unassembled WGS sequence"/>
</dbReference>
<evidence type="ECO:0000313" key="3">
    <source>
        <dbReference type="Proteomes" id="UP000078390"/>
    </source>
</evidence>
<reference evidence="2 3" key="1">
    <citation type="submission" date="2016-04" db="EMBL/GenBank/DDBJ databases">
        <title>Genome analysis of Thermosulfurimonas dismutans, the first thermophilic sulfur-disproportionating bacterium of the phylum Thermodesulfobacteria.</title>
        <authorList>
            <person name="Mardanov A.V."/>
            <person name="Beletsky A.V."/>
            <person name="Kadnikov V.V."/>
            <person name="Slobodkin A.I."/>
            <person name="Ravin N.V."/>
        </authorList>
    </citation>
    <scope>NUCLEOTIDE SEQUENCE [LARGE SCALE GENOMIC DNA]</scope>
    <source>
        <strain evidence="2 3">S95</strain>
    </source>
</reference>
<dbReference type="AlphaFoldDB" id="A0A179D5U2"/>